<sequence>MHSPSVPVAPFYEPEGPPEALPLLTYHTEMFCPTTTSISISWQEEIVFFPLTPILSRPPTPKVAKAVSFSAEQISQASIGSSLSSIASHESKIPKPDGEAGRPSRGGYNLEIALKWDAGRFKAFKECVHASIQKHCDTSKSKTSQTPAAIVAVQTENSMIMMAVGQLEIYSDAAEKHRCEAATKEYITQITY</sequence>
<dbReference type="Proteomes" id="UP000714275">
    <property type="component" value="Unassembled WGS sequence"/>
</dbReference>
<dbReference type="AlphaFoldDB" id="A0A9P6ZZT2"/>
<accession>A0A9P6ZZT2</accession>
<feature type="compositionally biased region" description="Basic and acidic residues" evidence="1">
    <location>
        <begin position="89"/>
        <end position="102"/>
    </location>
</feature>
<comment type="caution">
    <text evidence="2">The sequence shown here is derived from an EMBL/GenBank/DDBJ whole genome shotgun (WGS) entry which is preliminary data.</text>
</comment>
<gene>
    <name evidence="2" type="ORF">EV702DRAFT_1195206</name>
</gene>
<feature type="region of interest" description="Disordered" evidence="1">
    <location>
        <begin position="82"/>
        <end position="104"/>
    </location>
</feature>
<reference evidence="2" key="1">
    <citation type="journal article" date="2020" name="New Phytol.">
        <title>Comparative genomics reveals dynamic genome evolution in host specialist ectomycorrhizal fungi.</title>
        <authorList>
            <person name="Lofgren L.A."/>
            <person name="Nguyen N.H."/>
            <person name="Vilgalys R."/>
            <person name="Ruytinx J."/>
            <person name="Liao H.L."/>
            <person name="Branco S."/>
            <person name="Kuo A."/>
            <person name="LaButti K."/>
            <person name="Lipzen A."/>
            <person name="Andreopoulos W."/>
            <person name="Pangilinan J."/>
            <person name="Riley R."/>
            <person name="Hundley H."/>
            <person name="Na H."/>
            <person name="Barry K."/>
            <person name="Grigoriev I.V."/>
            <person name="Stajich J.E."/>
            <person name="Kennedy P.G."/>
        </authorList>
    </citation>
    <scope>NUCLEOTIDE SEQUENCE</scope>
    <source>
        <strain evidence="2">DOB743</strain>
    </source>
</reference>
<protein>
    <submittedName>
        <fullName evidence="2">Uncharacterized protein</fullName>
    </submittedName>
</protein>
<organism evidence="2 3">
    <name type="scientific">Suillus placidus</name>
    <dbReference type="NCBI Taxonomy" id="48579"/>
    <lineage>
        <taxon>Eukaryota</taxon>
        <taxon>Fungi</taxon>
        <taxon>Dikarya</taxon>
        <taxon>Basidiomycota</taxon>
        <taxon>Agaricomycotina</taxon>
        <taxon>Agaricomycetes</taxon>
        <taxon>Agaricomycetidae</taxon>
        <taxon>Boletales</taxon>
        <taxon>Suillineae</taxon>
        <taxon>Suillaceae</taxon>
        <taxon>Suillus</taxon>
    </lineage>
</organism>
<proteinExistence type="predicted"/>
<dbReference type="OrthoDB" id="2660310at2759"/>
<dbReference type="EMBL" id="JABBWD010000011">
    <property type="protein sequence ID" value="KAG1779845.1"/>
    <property type="molecule type" value="Genomic_DNA"/>
</dbReference>
<evidence type="ECO:0000256" key="1">
    <source>
        <dbReference type="SAM" id="MobiDB-lite"/>
    </source>
</evidence>
<keyword evidence="3" id="KW-1185">Reference proteome</keyword>
<name>A0A9P6ZZT2_9AGAM</name>
<evidence type="ECO:0000313" key="2">
    <source>
        <dbReference type="EMBL" id="KAG1779845.1"/>
    </source>
</evidence>
<evidence type="ECO:0000313" key="3">
    <source>
        <dbReference type="Proteomes" id="UP000714275"/>
    </source>
</evidence>